<dbReference type="WBParaSite" id="nRc.2.0.1.t14382-RA">
    <property type="protein sequence ID" value="nRc.2.0.1.t14382-RA"/>
    <property type="gene ID" value="nRc.2.0.1.g14382"/>
</dbReference>
<name>A0A915IJM5_ROMCU</name>
<dbReference type="AlphaFoldDB" id="A0A915IJM5"/>
<proteinExistence type="predicted"/>
<evidence type="ECO:0000313" key="1">
    <source>
        <dbReference type="Proteomes" id="UP000887565"/>
    </source>
</evidence>
<sequence>RRCATACVEVFNYYGRRSINYRKYRKILNDDCGRHGYDHQLDPCLNGEEQFNWETKSTTIASSSGLENRQNHLSIFRTLIKIFGIEWRRFFGVRQR</sequence>
<evidence type="ECO:0000313" key="2">
    <source>
        <dbReference type="WBParaSite" id="nRc.2.0.1.t14382-RA"/>
    </source>
</evidence>
<protein>
    <submittedName>
        <fullName evidence="2">Uncharacterized protein</fullName>
    </submittedName>
</protein>
<reference evidence="2" key="1">
    <citation type="submission" date="2022-11" db="UniProtKB">
        <authorList>
            <consortium name="WormBaseParasite"/>
        </authorList>
    </citation>
    <scope>IDENTIFICATION</scope>
</reference>
<keyword evidence="1" id="KW-1185">Reference proteome</keyword>
<accession>A0A915IJM5</accession>
<organism evidence="1 2">
    <name type="scientific">Romanomermis culicivorax</name>
    <name type="common">Nematode worm</name>
    <dbReference type="NCBI Taxonomy" id="13658"/>
    <lineage>
        <taxon>Eukaryota</taxon>
        <taxon>Metazoa</taxon>
        <taxon>Ecdysozoa</taxon>
        <taxon>Nematoda</taxon>
        <taxon>Enoplea</taxon>
        <taxon>Dorylaimia</taxon>
        <taxon>Mermithida</taxon>
        <taxon>Mermithoidea</taxon>
        <taxon>Mermithidae</taxon>
        <taxon>Romanomermis</taxon>
    </lineage>
</organism>
<dbReference type="Proteomes" id="UP000887565">
    <property type="component" value="Unplaced"/>
</dbReference>